<accession>K3WDD1</accession>
<dbReference type="Gene3D" id="3.40.50.150">
    <property type="entry name" value="Vaccinia Virus protein VP39"/>
    <property type="match status" value="1"/>
</dbReference>
<evidence type="ECO:0000313" key="5">
    <source>
        <dbReference type="Proteomes" id="UP000019132"/>
    </source>
</evidence>
<protein>
    <submittedName>
        <fullName evidence="4">Uncharacterized protein</fullName>
    </submittedName>
</protein>
<keyword evidence="5" id="KW-1185">Reference proteome</keyword>
<feature type="repeat" description="TPR" evidence="3">
    <location>
        <begin position="62"/>
        <end position="95"/>
    </location>
</feature>
<name>K3WDD1_GLOUD</name>
<sequence length="551" mass="60572">MNDGGDDVHVRAAQLQAAGNAFYGDGRYEDARTQYTQALTLIEAANGAVSTDARQRVAHSAAQLLSNRAQTYIQERDFAAALHDCTQALKHDPENEKATLRRLVALENLERFEVALQHVDAVLDRKGARESAPALFQYAVTARRRLRKNLVKDKEAATSEVKQMGKMVHENQQLRINFGCLLPSKVPLGEYVEVVANIGNEFGLFRRDYLKPGERMYLQCSLRNNTDNKYKLVFHAASSDGDLAQNDASAYDVRDDGRLTLNDRGKVVFRMAITSSASEGVATSSTETRTNMSLMISVHRDSSATWNLFPVVSLPFDLVASSESLVDGSIGDLGVHCCRPIEMEGIDREILLAESPGNLGIGGKLWDSCLVLTRYLSQHKALIAKKSVVELGSGLGLVGIFCAMLGAARVTLTDIDDVVPLLQYNIDLNFASSPSSEQNHDCVPLAAAHFWGTTTSDLPEPHPDVLVLSDVVYDPEGYVPLVTSLDALATPATVILMAHRSRNPMEHQFFELLATKFSSKRIDWTSGMEMSLATTSQGVLQDVKIFRLQRL</sequence>
<dbReference type="InParanoid" id="K3WDD1"/>
<dbReference type="eggNOG" id="KOG2793">
    <property type="taxonomic scope" value="Eukaryota"/>
</dbReference>
<dbReference type="SMART" id="SM00028">
    <property type="entry name" value="TPR"/>
    <property type="match status" value="2"/>
</dbReference>
<dbReference type="STRING" id="431595.K3WDD1"/>
<dbReference type="EMBL" id="GL376628">
    <property type="status" value="NOT_ANNOTATED_CDS"/>
    <property type="molecule type" value="Genomic_DNA"/>
</dbReference>
<dbReference type="SUPFAM" id="SSF53335">
    <property type="entry name" value="S-adenosyl-L-methionine-dependent methyltransferases"/>
    <property type="match status" value="1"/>
</dbReference>
<dbReference type="InterPro" id="IPR029063">
    <property type="entry name" value="SAM-dependent_MTases_sf"/>
</dbReference>
<dbReference type="EnsemblProtists" id="PYU1_T002972">
    <property type="protein sequence ID" value="PYU1_T002972"/>
    <property type="gene ID" value="PYU1_G002969"/>
</dbReference>
<dbReference type="AlphaFoldDB" id="K3WDD1"/>
<dbReference type="InterPro" id="IPR013105">
    <property type="entry name" value="TPR_2"/>
</dbReference>
<dbReference type="InterPro" id="IPR019734">
    <property type="entry name" value="TPR_rpt"/>
</dbReference>
<evidence type="ECO:0000313" key="4">
    <source>
        <dbReference type="EnsemblProtists" id="PYU1_T002972"/>
    </source>
</evidence>
<keyword evidence="2 3" id="KW-0802">TPR repeat</keyword>
<dbReference type="HOGENOM" id="CLU_021675_0_0_1"/>
<evidence type="ECO:0000256" key="2">
    <source>
        <dbReference type="ARBA" id="ARBA00022803"/>
    </source>
</evidence>
<reference evidence="5" key="1">
    <citation type="journal article" date="2010" name="Genome Biol.">
        <title>Genome sequence of the necrotrophic plant pathogen Pythium ultimum reveals original pathogenicity mechanisms and effector repertoire.</title>
        <authorList>
            <person name="Levesque C.A."/>
            <person name="Brouwer H."/>
            <person name="Cano L."/>
            <person name="Hamilton J.P."/>
            <person name="Holt C."/>
            <person name="Huitema E."/>
            <person name="Raffaele S."/>
            <person name="Robideau G.P."/>
            <person name="Thines M."/>
            <person name="Win J."/>
            <person name="Zerillo M.M."/>
            <person name="Beakes G.W."/>
            <person name="Boore J.L."/>
            <person name="Busam D."/>
            <person name="Dumas B."/>
            <person name="Ferriera S."/>
            <person name="Fuerstenberg S.I."/>
            <person name="Gachon C.M."/>
            <person name="Gaulin E."/>
            <person name="Govers F."/>
            <person name="Grenville-Briggs L."/>
            <person name="Horner N."/>
            <person name="Hostetler J."/>
            <person name="Jiang R.H."/>
            <person name="Johnson J."/>
            <person name="Krajaejun T."/>
            <person name="Lin H."/>
            <person name="Meijer H.J."/>
            <person name="Moore B."/>
            <person name="Morris P."/>
            <person name="Phuntmart V."/>
            <person name="Puiu D."/>
            <person name="Shetty J."/>
            <person name="Stajich J.E."/>
            <person name="Tripathy S."/>
            <person name="Wawra S."/>
            <person name="van West P."/>
            <person name="Whitty B.R."/>
            <person name="Coutinho P.M."/>
            <person name="Henrissat B."/>
            <person name="Martin F."/>
            <person name="Thomas P.D."/>
            <person name="Tyler B.M."/>
            <person name="De Vries R.P."/>
            <person name="Kamoun S."/>
            <person name="Yandell M."/>
            <person name="Tisserat N."/>
            <person name="Buell C.R."/>
        </authorList>
    </citation>
    <scope>NUCLEOTIDE SEQUENCE</scope>
    <source>
        <strain evidence="5">DAOM:BR144</strain>
    </source>
</reference>
<dbReference type="Pfam" id="PF07719">
    <property type="entry name" value="TPR_2"/>
    <property type="match status" value="1"/>
</dbReference>
<dbReference type="Proteomes" id="UP000019132">
    <property type="component" value="Unassembled WGS sequence"/>
</dbReference>
<evidence type="ECO:0000256" key="3">
    <source>
        <dbReference type="PROSITE-ProRule" id="PRU00339"/>
    </source>
</evidence>
<dbReference type="InterPro" id="IPR011990">
    <property type="entry name" value="TPR-like_helical_dom_sf"/>
</dbReference>
<dbReference type="SUPFAM" id="SSF48452">
    <property type="entry name" value="TPR-like"/>
    <property type="match status" value="1"/>
</dbReference>
<dbReference type="PROSITE" id="PS50005">
    <property type="entry name" value="TPR"/>
    <property type="match status" value="1"/>
</dbReference>
<dbReference type="PANTHER" id="PTHR14614">
    <property type="entry name" value="HEPATOCELLULAR CARCINOMA-ASSOCIATED ANTIGEN"/>
    <property type="match status" value="1"/>
</dbReference>
<dbReference type="Pfam" id="PF10294">
    <property type="entry name" value="Methyltransf_16"/>
    <property type="match status" value="1"/>
</dbReference>
<dbReference type="OMA" id="HFSLYRI"/>
<evidence type="ECO:0000256" key="1">
    <source>
        <dbReference type="ARBA" id="ARBA00022737"/>
    </source>
</evidence>
<dbReference type="PANTHER" id="PTHR14614:SF132">
    <property type="entry name" value="PROTEIN-LYSINE METHYLTRANSFERASE C42C1.13"/>
    <property type="match status" value="1"/>
</dbReference>
<dbReference type="VEuPathDB" id="FungiDB:PYU1_G002969"/>
<reference evidence="4" key="3">
    <citation type="submission" date="2015-02" db="UniProtKB">
        <authorList>
            <consortium name="EnsemblProtists"/>
        </authorList>
    </citation>
    <scope>IDENTIFICATION</scope>
    <source>
        <strain evidence="4">DAOM BR144</strain>
    </source>
</reference>
<dbReference type="InterPro" id="IPR019410">
    <property type="entry name" value="Methyltransf_16"/>
</dbReference>
<organism evidence="4 5">
    <name type="scientific">Globisporangium ultimum (strain ATCC 200006 / CBS 805.95 / DAOM BR144)</name>
    <name type="common">Pythium ultimum</name>
    <dbReference type="NCBI Taxonomy" id="431595"/>
    <lineage>
        <taxon>Eukaryota</taxon>
        <taxon>Sar</taxon>
        <taxon>Stramenopiles</taxon>
        <taxon>Oomycota</taxon>
        <taxon>Peronosporomycetes</taxon>
        <taxon>Pythiales</taxon>
        <taxon>Pythiaceae</taxon>
        <taxon>Globisporangium</taxon>
    </lineage>
</organism>
<keyword evidence="1" id="KW-0677">Repeat</keyword>
<dbReference type="Gene3D" id="1.25.40.10">
    <property type="entry name" value="Tetratricopeptide repeat domain"/>
    <property type="match status" value="1"/>
</dbReference>
<proteinExistence type="predicted"/>
<reference evidence="5" key="2">
    <citation type="submission" date="2010-04" db="EMBL/GenBank/DDBJ databases">
        <authorList>
            <person name="Buell R."/>
            <person name="Hamilton J."/>
            <person name="Hostetler J."/>
        </authorList>
    </citation>
    <scope>NUCLEOTIDE SEQUENCE [LARGE SCALE GENOMIC DNA]</scope>
    <source>
        <strain evidence="5">DAOM:BR144</strain>
    </source>
</reference>